<gene>
    <name evidence="1" type="ORF">F0A16_18835</name>
</gene>
<dbReference type="EMBL" id="VTPX01000015">
    <property type="protein sequence ID" value="KAA0015920.1"/>
    <property type="molecule type" value="Genomic_DNA"/>
</dbReference>
<sequence>MADREDERRMMPEVGTTAPTARLPRRLGAVAAEPRLRRYGAERFEPAWLSLWALAIGRDTGETLAWLLAADNLPRAMLMAGALTSHPAERDGALVLEGGGPPTLSQFERWWLWERLARPRRWALRVMPATLRPVEFPLWLGYAPGRPGRHARLIVLSGLSGEALGALKPAVLAGLRDRARAEAANGRPSTRDDERVPG</sequence>
<reference evidence="1 2" key="1">
    <citation type="submission" date="2019-08" db="EMBL/GenBank/DDBJ databases">
        <title>Bioinformatics analysis of the strain L3 and L5.</title>
        <authorList>
            <person name="Li X."/>
        </authorList>
    </citation>
    <scope>NUCLEOTIDE SEQUENCE [LARGE SCALE GENOMIC DNA]</scope>
    <source>
        <strain evidence="1 2">L3</strain>
    </source>
</reference>
<dbReference type="AlphaFoldDB" id="A0A640WB58"/>
<proteinExistence type="predicted"/>
<keyword evidence="2" id="KW-1185">Reference proteome</keyword>
<dbReference type="Proteomes" id="UP000466024">
    <property type="component" value="Unassembled WGS sequence"/>
</dbReference>
<comment type="caution">
    <text evidence="1">The sequence shown here is derived from an EMBL/GenBank/DDBJ whole genome shotgun (WGS) entry which is preliminary data.</text>
</comment>
<name>A0A640WB58_9GAMM</name>
<protein>
    <submittedName>
        <fullName evidence="1">Uncharacterized protein</fullName>
    </submittedName>
</protein>
<accession>A0A640WB58</accession>
<organism evidence="1 2">
    <name type="scientific">Salinicola corii</name>
    <dbReference type="NCBI Taxonomy" id="2606937"/>
    <lineage>
        <taxon>Bacteria</taxon>
        <taxon>Pseudomonadati</taxon>
        <taxon>Pseudomonadota</taxon>
        <taxon>Gammaproteobacteria</taxon>
        <taxon>Oceanospirillales</taxon>
        <taxon>Halomonadaceae</taxon>
        <taxon>Salinicola</taxon>
    </lineage>
</organism>
<evidence type="ECO:0000313" key="1">
    <source>
        <dbReference type="EMBL" id="KAA0015920.1"/>
    </source>
</evidence>
<dbReference type="RefSeq" id="WP_149437134.1">
    <property type="nucleotide sequence ID" value="NZ_VTPX01000015.1"/>
</dbReference>
<evidence type="ECO:0000313" key="2">
    <source>
        <dbReference type="Proteomes" id="UP000466024"/>
    </source>
</evidence>